<sequence length="227" mass="25907">MTDDFNRTAKVLSVFDFDGTLTHHDSFIPFLQFAFGKRYFVRRLVKLVLPTIKCLRRELTRDELKEVLIKTYLTGVEDTWVRQKAEEFCSLYWSKLMRPAGLLAVATEVNSGAEVTLCSASPAMVLQPFADKLGVKLIGTQLEVKDGLLTGRISGHNCRCAQKIKRLESVYGNLADYHLRAWGDTRGDYELLAAAQDPHWRHFHPGWSKKKSRLAKLRLTSLNPPRQ</sequence>
<dbReference type="SUPFAM" id="SSF56784">
    <property type="entry name" value="HAD-like"/>
    <property type="match status" value="1"/>
</dbReference>
<dbReference type="Proteomes" id="UP001167864">
    <property type="component" value="Unassembled WGS sequence"/>
</dbReference>
<dbReference type="EMBL" id="CPYD01000005">
    <property type="protein sequence ID" value="CNE52773.1"/>
    <property type="molecule type" value="Genomic_DNA"/>
</dbReference>
<comment type="caution">
    <text evidence="3">The sequence shown here is derived from an EMBL/GenBank/DDBJ whole genome shotgun (WGS) entry which is preliminary data.</text>
</comment>
<reference evidence="2 4" key="1">
    <citation type="submission" date="2015-03" db="EMBL/GenBank/DDBJ databases">
        <authorList>
            <consortium name="Pathogen Informatics"/>
            <person name="Murphy D."/>
        </authorList>
    </citation>
    <scope>NUCLEOTIDE SEQUENCE [LARGE SCALE GENOMIC DNA]</scope>
    <source>
        <strain evidence="4">type strain: CIP110231</strain>
        <strain evidence="2">Type strain: CIP110231</strain>
    </source>
</reference>
<gene>
    <name evidence="2" type="ORF">ERS137967_01811</name>
    <name evidence="3" type="ORF">QVN42_03370</name>
</gene>
<dbReference type="AlphaFoldDB" id="A0AAW7JUL9"/>
<dbReference type="GO" id="GO:0016787">
    <property type="term" value="F:hydrolase activity"/>
    <property type="evidence" value="ECO:0007669"/>
    <property type="project" value="UniProtKB-KW"/>
</dbReference>
<dbReference type="InterPro" id="IPR023214">
    <property type="entry name" value="HAD_sf"/>
</dbReference>
<dbReference type="NCBIfam" id="TIGR01490">
    <property type="entry name" value="HAD-SF-IB-hyp1"/>
    <property type="match status" value="1"/>
</dbReference>
<keyword evidence="3" id="KW-0378">Hydrolase</keyword>
<dbReference type="CDD" id="cd02612">
    <property type="entry name" value="HAD_PGPPase"/>
    <property type="match status" value="1"/>
</dbReference>
<evidence type="ECO:0000256" key="1">
    <source>
        <dbReference type="ARBA" id="ARBA00022723"/>
    </source>
</evidence>
<evidence type="ECO:0000313" key="4">
    <source>
        <dbReference type="Proteomes" id="UP000040578"/>
    </source>
</evidence>
<name>A0AAW7JUL9_9GAMM</name>
<evidence type="ECO:0000313" key="3">
    <source>
        <dbReference type="EMBL" id="MDN0086443.1"/>
    </source>
</evidence>
<dbReference type="EMBL" id="JAUEHU010000002">
    <property type="protein sequence ID" value="MDN0086443.1"/>
    <property type="molecule type" value="Genomic_DNA"/>
</dbReference>
<evidence type="ECO:0000313" key="5">
    <source>
        <dbReference type="Proteomes" id="UP001167864"/>
    </source>
</evidence>
<protein>
    <submittedName>
        <fullName evidence="3">HAD family hydrolase</fullName>
        <ecNumber evidence="3">3.1.3.-</ecNumber>
    </submittedName>
    <submittedName>
        <fullName evidence="2">HAD hydrolase, family IB</fullName>
    </submittedName>
</protein>
<keyword evidence="4" id="KW-1185">Reference proteome</keyword>
<dbReference type="InterPro" id="IPR006385">
    <property type="entry name" value="HAD_hydro_SerB1"/>
</dbReference>
<dbReference type="EC" id="3.1.3.-" evidence="3"/>
<evidence type="ECO:0000313" key="2">
    <source>
        <dbReference type="EMBL" id="CNE52773.1"/>
    </source>
</evidence>
<dbReference type="Pfam" id="PF12710">
    <property type="entry name" value="HAD"/>
    <property type="match status" value="1"/>
</dbReference>
<dbReference type="NCBIfam" id="TIGR01488">
    <property type="entry name" value="HAD-SF-IB"/>
    <property type="match status" value="1"/>
</dbReference>
<proteinExistence type="predicted"/>
<dbReference type="InterPro" id="IPR036412">
    <property type="entry name" value="HAD-like_sf"/>
</dbReference>
<dbReference type="Proteomes" id="UP000040578">
    <property type="component" value="Unassembled WGS sequence"/>
</dbReference>
<dbReference type="RefSeq" id="WP_049598008.1">
    <property type="nucleotide sequence ID" value="NZ_CPYD01000005.1"/>
</dbReference>
<accession>A0AAW7JUL9</accession>
<dbReference type="GO" id="GO:0046872">
    <property type="term" value="F:metal ion binding"/>
    <property type="evidence" value="ECO:0007669"/>
    <property type="project" value="UniProtKB-KW"/>
</dbReference>
<dbReference type="Gene3D" id="3.40.50.1000">
    <property type="entry name" value="HAD superfamily/HAD-like"/>
    <property type="match status" value="1"/>
</dbReference>
<reference evidence="3" key="2">
    <citation type="submission" date="2023-06" db="EMBL/GenBank/DDBJ databases">
        <authorList>
            <person name="Polev D.E."/>
            <person name="Saitova A.T."/>
            <person name="Bogumilchik E.A."/>
            <person name="Kokorina G.I."/>
            <person name="Voskresenskaia E.A."/>
        </authorList>
    </citation>
    <scope>NUCLEOTIDE SEQUENCE</scope>
    <source>
        <strain evidence="3">2145 StPb PI</strain>
    </source>
</reference>
<organism evidence="3 5">
    <name type="scientific">Yersinia nurmii</name>
    <dbReference type="NCBI Taxonomy" id="685706"/>
    <lineage>
        <taxon>Bacteria</taxon>
        <taxon>Pseudomonadati</taxon>
        <taxon>Pseudomonadota</taxon>
        <taxon>Gammaproteobacteria</taxon>
        <taxon>Enterobacterales</taxon>
        <taxon>Yersiniaceae</taxon>
        <taxon>Yersinia</taxon>
    </lineage>
</organism>
<keyword evidence="1" id="KW-0479">Metal-binding</keyword>
<dbReference type="Gene3D" id="1.20.1440.100">
    <property type="entry name" value="SG protein - dephosphorylation function"/>
    <property type="match status" value="1"/>
</dbReference>